<feature type="non-terminal residue" evidence="1">
    <location>
        <position position="88"/>
    </location>
</feature>
<sequence>MAGEGEVGGEGSRQEKAWRWKVREQVPTKAKGPGFLSGEVRRSLIIKKEWSPQSSKFRAKSLSLISCDRRVVIKKSCLSFWVGLLESK</sequence>
<evidence type="ECO:0000313" key="1">
    <source>
        <dbReference type="EMBL" id="OMO61774.1"/>
    </source>
</evidence>
<keyword evidence="2" id="KW-1185">Reference proteome</keyword>
<dbReference type="Gramene" id="OMO61774">
    <property type="protein sequence ID" value="OMO61774"/>
    <property type="gene ID" value="CCACVL1_23259"/>
</dbReference>
<reference evidence="1 2" key="1">
    <citation type="submission" date="2013-09" db="EMBL/GenBank/DDBJ databases">
        <title>Corchorus capsularis genome sequencing.</title>
        <authorList>
            <person name="Alam M."/>
            <person name="Haque M.S."/>
            <person name="Islam M.S."/>
            <person name="Emdad E.M."/>
            <person name="Islam M.M."/>
            <person name="Ahmed B."/>
            <person name="Halim A."/>
            <person name="Hossen Q.M.M."/>
            <person name="Hossain M.Z."/>
            <person name="Ahmed R."/>
            <person name="Khan M.M."/>
            <person name="Islam R."/>
            <person name="Rashid M.M."/>
            <person name="Khan S.A."/>
            <person name="Rahman M.S."/>
            <person name="Alam M."/>
        </authorList>
    </citation>
    <scope>NUCLEOTIDE SEQUENCE [LARGE SCALE GENOMIC DNA]</scope>
    <source>
        <strain evidence="2">cv. CVL-1</strain>
        <tissue evidence="1">Whole seedling</tissue>
    </source>
</reference>
<gene>
    <name evidence="1" type="ORF">CCACVL1_23259</name>
</gene>
<dbReference type="Proteomes" id="UP000188268">
    <property type="component" value="Unassembled WGS sequence"/>
</dbReference>
<dbReference type="AlphaFoldDB" id="A0A1R3GUI6"/>
<name>A0A1R3GUI6_COCAP</name>
<accession>A0A1R3GUI6</accession>
<protein>
    <submittedName>
        <fullName evidence="1">Uncharacterized protein</fullName>
    </submittedName>
</protein>
<dbReference type="EMBL" id="AWWV01013393">
    <property type="protein sequence ID" value="OMO61774.1"/>
    <property type="molecule type" value="Genomic_DNA"/>
</dbReference>
<evidence type="ECO:0000313" key="2">
    <source>
        <dbReference type="Proteomes" id="UP000188268"/>
    </source>
</evidence>
<organism evidence="1 2">
    <name type="scientific">Corchorus capsularis</name>
    <name type="common">Jute</name>
    <dbReference type="NCBI Taxonomy" id="210143"/>
    <lineage>
        <taxon>Eukaryota</taxon>
        <taxon>Viridiplantae</taxon>
        <taxon>Streptophyta</taxon>
        <taxon>Embryophyta</taxon>
        <taxon>Tracheophyta</taxon>
        <taxon>Spermatophyta</taxon>
        <taxon>Magnoliopsida</taxon>
        <taxon>eudicotyledons</taxon>
        <taxon>Gunneridae</taxon>
        <taxon>Pentapetalae</taxon>
        <taxon>rosids</taxon>
        <taxon>malvids</taxon>
        <taxon>Malvales</taxon>
        <taxon>Malvaceae</taxon>
        <taxon>Grewioideae</taxon>
        <taxon>Apeibeae</taxon>
        <taxon>Corchorus</taxon>
    </lineage>
</organism>
<proteinExistence type="predicted"/>
<comment type="caution">
    <text evidence="1">The sequence shown here is derived from an EMBL/GenBank/DDBJ whole genome shotgun (WGS) entry which is preliminary data.</text>
</comment>